<name>A0A8J3WKW9_9ACTN</name>
<dbReference type="InterPro" id="IPR012347">
    <property type="entry name" value="Ferritin-like"/>
</dbReference>
<feature type="signal peptide" evidence="2">
    <location>
        <begin position="1"/>
        <end position="27"/>
    </location>
</feature>
<dbReference type="SUPFAM" id="SSF47240">
    <property type="entry name" value="Ferritin-like"/>
    <property type="match status" value="1"/>
</dbReference>
<dbReference type="AlphaFoldDB" id="A0A8J3WKW9"/>
<feature type="compositionally biased region" description="Gly residues" evidence="1">
    <location>
        <begin position="47"/>
        <end position="67"/>
    </location>
</feature>
<accession>A0A8J3WKW9</accession>
<dbReference type="InterPro" id="IPR009078">
    <property type="entry name" value="Ferritin-like_SF"/>
</dbReference>
<feature type="region of interest" description="Disordered" evidence="1">
    <location>
        <begin position="38"/>
        <end position="87"/>
    </location>
</feature>
<keyword evidence="2" id="KW-0732">Signal</keyword>
<proteinExistence type="predicted"/>
<gene>
    <name evidence="4" type="ORF">Psi01_38280</name>
</gene>
<feature type="chain" id="PRO_5035290069" description="DUF2202 domain-containing protein" evidence="2">
    <location>
        <begin position="28"/>
        <end position="240"/>
    </location>
</feature>
<feature type="domain" description="DUF2202" evidence="3">
    <location>
        <begin position="111"/>
        <end position="235"/>
    </location>
</feature>
<feature type="compositionally biased region" description="Low complexity" evidence="1">
    <location>
        <begin position="68"/>
        <end position="79"/>
    </location>
</feature>
<sequence length="240" mass="24493">MNRMRKTALAVAGAGLGAALFAVPALAFDGVSTAVSAVQPTPDPWPGGYGPGMGMMGGDGGAPGMGLWGPSAGPAAGSPDARDRSPGACHLSGARAPSGTLSNAQKTALAATAEEEKLSRDLYTAFADRHDLPVLDRIAVREERRLATVRALLARYGLADPTAGRAAGTFATPSVKTTYDRLLAQGATGPQEALNAARTVEKTGIAALQKALDGLTAPDVRQVYTHLLHSSQMHLIALGS</sequence>
<keyword evidence="5" id="KW-1185">Reference proteome</keyword>
<dbReference type="Proteomes" id="UP000619788">
    <property type="component" value="Unassembled WGS sequence"/>
</dbReference>
<evidence type="ECO:0000313" key="4">
    <source>
        <dbReference type="EMBL" id="GIH93198.1"/>
    </source>
</evidence>
<reference evidence="4 5" key="1">
    <citation type="submission" date="2021-01" db="EMBL/GenBank/DDBJ databases">
        <title>Whole genome shotgun sequence of Planobispora siamensis NBRC 107568.</title>
        <authorList>
            <person name="Komaki H."/>
            <person name="Tamura T."/>
        </authorList>
    </citation>
    <scope>NUCLEOTIDE SEQUENCE [LARGE SCALE GENOMIC DNA]</scope>
    <source>
        <strain evidence="4 5">NBRC 107568</strain>
    </source>
</reference>
<dbReference type="EMBL" id="BOOJ01000032">
    <property type="protein sequence ID" value="GIH93198.1"/>
    <property type="molecule type" value="Genomic_DNA"/>
</dbReference>
<evidence type="ECO:0000256" key="2">
    <source>
        <dbReference type="SAM" id="SignalP"/>
    </source>
</evidence>
<organism evidence="4 5">
    <name type="scientific">Planobispora siamensis</name>
    <dbReference type="NCBI Taxonomy" id="936338"/>
    <lineage>
        <taxon>Bacteria</taxon>
        <taxon>Bacillati</taxon>
        <taxon>Actinomycetota</taxon>
        <taxon>Actinomycetes</taxon>
        <taxon>Streptosporangiales</taxon>
        <taxon>Streptosporangiaceae</taxon>
        <taxon>Planobispora</taxon>
    </lineage>
</organism>
<protein>
    <recommendedName>
        <fullName evidence="3">DUF2202 domain-containing protein</fullName>
    </recommendedName>
</protein>
<dbReference type="InterPro" id="IPR019243">
    <property type="entry name" value="DUF2202"/>
</dbReference>
<evidence type="ECO:0000256" key="1">
    <source>
        <dbReference type="SAM" id="MobiDB-lite"/>
    </source>
</evidence>
<dbReference type="Pfam" id="PF09968">
    <property type="entry name" value="DUF2202"/>
    <property type="match status" value="1"/>
</dbReference>
<comment type="caution">
    <text evidence="4">The sequence shown here is derived from an EMBL/GenBank/DDBJ whole genome shotgun (WGS) entry which is preliminary data.</text>
</comment>
<evidence type="ECO:0000259" key="3">
    <source>
        <dbReference type="Pfam" id="PF09968"/>
    </source>
</evidence>
<evidence type="ECO:0000313" key="5">
    <source>
        <dbReference type="Proteomes" id="UP000619788"/>
    </source>
</evidence>
<dbReference type="Gene3D" id="1.20.1260.10">
    <property type="match status" value="1"/>
</dbReference>